<keyword evidence="4" id="KW-0547">Nucleotide-binding</keyword>
<keyword evidence="5" id="KW-0418">Kinase</keyword>
<evidence type="ECO:0000256" key="5">
    <source>
        <dbReference type="ARBA" id="ARBA00022777"/>
    </source>
</evidence>
<keyword evidence="3" id="KW-0808">Transferase</keyword>
<evidence type="ECO:0000256" key="4">
    <source>
        <dbReference type="ARBA" id="ARBA00022741"/>
    </source>
</evidence>
<evidence type="ECO:0000313" key="10">
    <source>
        <dbReference type="EMBL" id="MFL1731627.1"/>
    </source>
</evidence>
<evidence type="ECO:0000256" key="6">
    <source>
        <dbReference type="ARBA" id="ARBA00022840"/>
    </source>
</evidence>
<comment type="caution">
    <text evidence="10">The sequence shown here is derived from an EMBL/GenBank/DDBJ whole genome shotgun (WGS) entry which is preliminary data.</text>
</comment>
<dbReference type="RefSeq" id="WP_407068575.1">
    <property type="nucleotide sequence ID" value="NZ_JBJJXE010000001.1"/>
</dbReference>
<feature type="transmembrane region" description="Helical" evidence="8">
    <location>
        <begin position="12"/>
        <end position="32"/>
    </location>
</feature>
<dbReference type="Gene3D" id="3.30.70.560">
    <property type="entry name" value="7,8-Dihydro-6-hydroxymethylpterin-pyrophosphokinase HPPK"/>
    <property type="match status" value="1"/>
</dbReference>
<keyword evidence="7" id="KW-0289">Folate biosynthesis</keyword>
<dbReference type="InterPro" id="IPR035907">
    <property type="entry name" value="Hppk_sf"/>
</dbReference>
<keyword evidence="8" id="KW-1133">Transmembrane helix</keyword>
<dbReference type="Pfam" id="PF01288">
    <property type="entry name" value="HPPK"/>
    <property type="match status" value="1"/>
</dbReference>
<proteinExistence type="predicted"/>
<dbReference type="Proteomes" id="UP001624684">
    <property type="component" value="Unassembled WGS sequence"/>
</dbReference>
<comment type="pathway">
    <text evidence="1">Cofactor biosynthesis; tetrahydrofolate biosynthesis; 2-amino-4-hydroxy-6-hydroxymethyl-7,8-dihydropteridine diphosphate from 7,8-dihydroneopterin triphosphate: step 4/4.</text>
</comment>
<keyword evidence="11" id="KW-1185">Reference proteome</keyword>
<name>A0ABW8U596_9GAMM</name>
<protein>
    <recommendedName>
        <fullName evidence="2">2-amino-4-hydroxy-6-hydroxymethyldihydropteridine diphosphokinase</fullName>
        <ecNumber evidence="2">2.7.6.3</ecNumber>
    </recommendedName>
</protein>
<dbReference type="EMBL" id="JBJJXE010000001">
    <property type="protein sequence ID" value="MFL1731627.1"/>
    <property type="molecule type" value="Genomic_DNA"/>
</dbReference>
<evidence type="ECO:0000256" key="1">
    <source>
        <dbReference type="ARBA" id="ARBA00005051"/>
    </source>
</evidence>
<gene>
    <name evidence="10" type="ORF">ACJHVH_01235</name>
</gene>
<feature type="domain" description="7,8-dihydro-6-hydroxymethylpterin-pyrophosphokinase" evidence="9">
    <location>
        <begin position="28"/>
        <end position="147"/>
    </location>
</feature>
<organism evidence="10 11">
    <name type="scientific">Moraxella oculi</name>
    <dbReference type="NCBI Taxonomy" id="2940516"/>
    <lineage>
        <taxon>Bacteria</taxon>
        <taxon>Pseudomonadati</taxon>
        <taxon>Pseudomonadota</taxon>
        <taxon>Gammaproteobacteria</taxon>
        <taxon>Moraxellales</taxon>
        <taxon>Moraxellaceae</taxon>
        <taxon>Moraxella</taxon>
    </lineage>
</organism>
<evidence type="ECO:0000256" key="7">
    <source>
        <dbReference type="ARBA" id="ARBA00022909"/>
    </source>
</evidence>
<keyword evidence="6" id="KW-0067">ATP-binding</keyword>
<sequence length="151" mass="16982">MIKTENWHMKKSVGNLSIQSDFIVIAFVVAMGSNHDAQHAFMSALKELRLLGKLTMSVKMVGLDVTGKTDLIYHNACAKIELHEPMSLMSLNERLKHIEMLCGRNSEGALVAMDLDILAVFDGDVWQISHKRLPFKPYERVGLLEVADFLL</sequence>
<evidence type="ECO:0000259" key="9">
    <source>
        <dbReference type="Pfam" id="PF01288"/>
    </source>
</evidence>
<dbReference type="InterPro" id="IPR000550">
    <property type="entry name" value="Hppk"/>
</dbReference>
<dbReference type="EC" id="2.7.6.3" evidence="2"/>
<evidence type="ECO:0000256" key="2">
    <source>
        <dbReference type="ARBA" id="ARBA00013253"/>
    </source>
</evidence>
<keyword evidence="8" id="KW-0472">Membrane</keyword>
<evidence type="ECO:0000313" key="11">
    <source>
        <dbReference type="Proteomes" id="UP001624684"/>
    </source>
</evidence>
<evidence type="ECO:0000256" key="3">
    <source>
        <dbReference type="ARBA" id="ARBA00022679"/>
    </source>
</evidence>
<dbReference type="SUPFAM" id="SSF55083">
    <property type="entry name" value="6-hydroxymethyl-7,8-dihydropterin pyrophosphokinase, HPPK"/>
    <property type="match status" value="1"/>
</dbReference>
<reference evidence="10 11" key="1">
    <citation type="submission" date="2024-11" db="EMBL/GenBank/DDBJ databases">
        <title>First Report of Moraxella oculi in Brazil in an Infectious Bovine Keratoconjunctivitis Outbreak.</title>
        <authorList>
            <person name="Carvalho C.V."/>
            <person name="Domingues R."/>
            <person name="Coutinho C."/>
            <person name="Honorio N.T.B.S."/>
            <person name="Faza D.R.L.R."/>
            <person name="Carvalho W.A."/>
            <person name="Machado A.B.F."/>
            <person name="Martins M.F."/>
            <person name="Gaspar E.B."/>
        </authorList>
    </citation>
    <scope>NUCLEOTIDE SEQUENCE [LARGE SCALE GENOMIC DNA]</scope>
    <source>
        <strain evidence="10 11">2117LE</strain>
    </source>
</reference>
<evidence type="ECO:0000256" key="8">
    <source>
        <dbReference type="SAM" id="Phobius"/>
    </source>
</evidence>
<accession>A0ABW8U596</accession>
<keyword evidence="8" id="KW-0812">Transmembrane</keyword>